<accession>A0A9D1HZK2</accession>
<proteinExistence type="inferred from homology"/>
<evidence type="ECO:0000256" key="1">
    <source>
        <dbReference type="ARBA" id="ARBA00004196"/>
    </source>
</evidence>
<dbReference type="Proteomes" id="UP000824090">
    <property type="component" value="Unassembled WGS sequence"/>
</dbReference>
<dbReference type="PROSITE" id="PS01039">
    <property type="entry name" value="SBP_BACTERIAL_3"/>
    <property type="match status" value="1"/>
</dbReference>
<dbReference type="PANTHER" id="PTHR35936">
    <property type="entry name" value="MEMBRANE-BOUND LYTIC MUREIN TRANSGLYCOSYLASE F"/>
    <property type="match status" value="1"/>
</dbReference>
<dbReference type="Gene3D" id="3.40.190.10">
    <property type="entry name" value="Periplasmic binding protein-like II"/>
    <property type="match status" value="2"/>
</dbReference>
<reference evidence="6" key="2">
    <citation type="journal article" date="2021" name="PeerJ">
        <title>Extensive microbial diversity within the chicken gut microbiome revealed by metagenomics and culture.</title>
        <authorList>
            <person name="Gilroy R."/>
            <person name="Ravi A."/>
            <person name="Getino M."/>
            <person name="Pursley I."/>
            <person name="Horton D.L."/>
            <person name="Alikhan N.F."/>
            <person name="Baker D."/>
            <person name="Gharbi K."/>
            <person name="Hall N."/>
            <person name="Watson M."/>
            <person name="Adriaenssens E.M."/>
            <person name="Foster-Nyarko E."/>
            <person name="Jarju S."/>
            <person name="Secka A."/>
            <person name="Antonio M."/>
            <person name="Oren A."/>
            <person name="Chaudhuri R.R."/>
            <person name="La Ragione R."/>
            <person name="Hildebrand F."/>
            <person name="Pallen M.J."/>
        </authorList>
    </citation>
    <scope>NUCLEOTIDE SEQUENCE</scope>
    <source>
        <strain evidence="6">ChiHcec3-6078</strain>
    </source>
</reference>
<evidence type="ECO:0000313" key="7">
    <source>
        <dbReference type="Proteomes" id="UP000824090"/>
    </source>
</evidence>
<evidence type="ECO:0000256" key="3">
    <source>
        <dbReference type="ARBA" id="ARBA00022729"/>
    </source>
</evidence>
<sequence>MEESMKRRFLCVVMVLLMAMGVVSLTGCGDDSESGDSDNTIVVGLDDAFAPMGFRDEDGELVGFDIDFAEAVGEEMGMEVEFKPIDWDAKEIELEAGTIDCVWNGMSVTPDRIENMALSNQYLSNNIILMTMADSDIDVTDPSQLADLNIGTQVDSSALLMLQENEAYDSFSGNISEYDKYDTAFMDLRAGRIDVVAVDQVLGEYTNNNLDGEFKACTYELGGDSYAIGFASDNTQLRDQVNDAIKALIDSGEAAEISEEWFGRNIVIFEPVEGEE</sequence>
<comment type="similarity">
    <text evidence="2 4">Belongs to the bacterial solute-binding protein 3 family.</text>
</comment>
<dbReference type="Pfam" id="PF00497">
    <property type="entry name" value="SBP_bac_3"/>
    <property type="match status" value="1"/>
</dbReference>
<dbReference type="SMART" id="SM00062">
    <property type="entry name" value="PBPb"/>
    <property type="match status" value="1"/>
</dbReference>
<organism evidence="6 7">
    <name type="scientific">Candidatus Allocopromorpha excrementigallinarum</name>
    <dbReference type="NCBI Taxonomy" id="2840742"/>
    <lineage>
        <taxon>Bacteria</taxon>
        <taxon>Bacillati</taxon>
        <taxon>Bacillota</taxon>
        <taxon>Clostridia</taxon>
        <taxon>Eubacteriales</taxon>
        <taxon>Eubacteriaceae</taxon>
        <taxon>Eubacteriaceae incertae sedis</taxon>
        <taxon>Candidatus Allocopromorpha</taxon>
    </lineage>
</organism>
<dbReference type="InterPro" id="IPR001638">
    <property type="entry name" value="Solute-binding_3/MltF_N"/>
</dbReference>
<comment type="caution">
    <text evidence="6">The sequence shown here is derived from an EMBL/GenBank/DDBJ whole genome shotgun (WGS) entry which is preliminary data.</text>
</comment>
<evidence type="ECO:0000256" key="2">
    <source>
        <dbReference type="ARBA" id="ARBA00010333"/>
    </source>
</evidence>
<comment type="subcellular location">
    <subcellularLocation>
        <location evidence="1">Cell envelope</location>
    </subcellularLocation>
</comment>
<keyword evidence="3" id="KW-0732">Signal</keyword>
<dbReference type="EMBL" id="DVMP01000076">
    <property type="protein sequence ID" value="HIU25621.1"/>
    <property type="molecule type" value="Genomic_DNA"/>
</dbReference>
<feature type="domain" description="Solute-binding protein family 3/N-terminal" evidence="5">
    <location>
        <begin position="40"/>
        <end position="265"/>
    </location>
</feature>
<gene>
    <name evidence="6" type="ORF">IAC50_03920</name>
</gene>
<dbReference type="PROSITE" id="PS51257">
    <property type="entry name" value="PROKAR_LIPOPROTEIN"/>
    <property type="match status" value="1"/>
</dbReference>
<dbReference type="PANTHER" id="PTHR35936:SF34">
    <property type="entry name" value="ABC TRANSPORTER EXTRACELLULAR-BINDING PROTEIN YCKB-RELATED"/>
    <property type="match status" value="1"/>
</dbReference>
<evidence type="ECO:0000259" key="5">
    <source>
        <dbReference type="SMART" id="SM00062"/>
    </source>
</evidence>
<dbReference type="CDD" id="cd00996">
    <property type="entry name" value="PBP2_AatB_like"/>
    <property type="match status" value="1"/>
</dbReference>
<evidence type="ECO:0000256" key="4">
    <source>
        <dbReference type="RuleBase" id="RU003744"/>
    </source>
</evidence>
<name>A0A9D1HZK2_9FIRM</name>
<dbReference type="InterPro" id="IPR018313">
    <property type="entry name" value="SBP_3_CS"/>
</dbReference>
<protein>
    <submittedName>
        <fullName evidence="6">Amino acid ABC transporter substrate-binding protein</fullName>
    </submittedName>
</protein>
<evidence type="ECO:0000313" key="6">
    <source>
        <dbReference type="EMBL" id="HIU25621.1"/>
    </source>
</evidence>
<reference evidence="6" key="1">
    <citation type="submission" date="2020-10" db="EMBL/GenBank/DDBJ databases">
        <authorList>
            <person name="Gilroy R."/>
        </authorList>
    </citation>
    <scope>NUCLEOTIDE SEQUENCE</scope>
    <source>
        <strain evidence="6">ChiHcec3-6078</strain>
    </source>
</reference>
<dbReference type="AlphaFoldDB" id="A0A9D1HZK2"/>
<dbReference type="SUPFAM" id="SSF53850">
    <property type="entry name" value="Periplasmic binding protein-like II"/>
    <property type="match status" value="1"/>
</dbReference>
<dbReference type="GO" id="GO:0030313">
    <property type="term" value="C:cell envelope"/>
    <property type="evidence" value="ECO:0007669"/>
    <property type="project" value="UniProtKB-SubCell"/>
</dbReference>